<protein>
    <submittedName>
        <fullName evidence="2">Uncharacterized protein</fullName>
    </submittedName>
</protein>
<accession>A0A6V7QAX9</accession>
<gene>
    <name evidence="2" type="ORF">CB5_LOCUS23362</name>
</gene>
<feature type="region of interest" description="Disordered" evidence="1">
    <location>
        <begin position="1"/>
        <end position="31"/>
    </location>
</feature>
<organism evidence="2">
    <name type="scientific">Ananas comosus var. bracteatus</name>
    <name type="common">red pineapple</name>
    <dbReference type="NCBI Taxonomy" id="296719"/>
    <lineage>
        <taxon>Eukaryota</taxon>
        <taxon>Viridiplantae</taxon>
        <taxon>Streptophyta</taxon>
        <taxon>Embryophyta</taxon>
        <taxon>Tracheophyta</taxon>
        <taxon>Spermatophyta</taxon>
        <taxon>Magnoliopsida</taxon>
        <taxon>Liliopsida</taxon>
        <taxon>Poales</taxon>
        <taxon>Bromeliaceae</taxon>
        <taxon>Bromelioideae</taxon>
        <taxon>Ananas</taxon>
    </lineage>
</organism>
<dbReference type="AlphaFoldDB" id="A0A6V7QAX9"/>
<feature type="region of interest" description="Disordered" evidence="1">
    <location>
        <begin position="78"/>
        <end position="100"/>
    </location>
</feature>
<evidence type="ECO:0000313" key="2">
    <source>
        <dbReference type="EMBL" id="CAD1840151.1"/>
    </source>
</evidence>
<evidence type="ECO:0000256" key="1">
    <source>
        <dbReference type="SAM" id="MobiDB-lite"/>
    </source>
</evidence>
<dbReference type="EMBL" id="LR862134">
    <property type="protein sequence ID" value="CAD1840151.1"/>
    <property type="molecule type" value="Genomic_DNA"/>
</dbReference>
<proteinExistence type="predicted"/>
<reference evidence="2" key="1">
    <citation type="submission" date="2020-07" db="EMBL/GenBank/DDBJ databases">
        <authorList>
            <person name="Lin J."/>
        </authorList>
    </citation>
    <scope>NUCLEOTIDE SEQUENCE</scope>
</reference>
<sequence>MVHRSTDEVVDQNQRHHFSLQKRHPKTSSTPFAISLPFLTHREKGSAPPLAPSLPRHRRSLSLMLYCLRRGLAVLRFSSPPPPPPLRPFSLYASSPPPDP</sequence>
<name>A0A6V7QAX9_ANACO</name>
<feature type="compositionally biased region" description="Basic residues" evidence="1">
    <location>
        <begin position="15"/>
        <end position="26"/>
    </location>
</feature>